<organism evidence="2 3">
    <name type="scientific">Caerostris darwini</name>
    <dbReference type="NCBI Taxonomy" id="1538125"/>
    <lineage>
        <taxon>Eukaryota</taxon>
        <taxon>Metazoa</taxon>
        <taxon>Ecdysozoa</taxon>
        <taxon>Arthropoda</taxon>
        <taxon>Chelicerata</taxon>
        <taxon>Arachnida</taxon>
        <taxon>Araneae</taxon>
        <taxon>Araneomorphae</taxon>
        <taxon>Entelegynae</taxon>
        <taxon>Araneoidea</taxon>
        <taxon>Araneidae</taxon>
        <taxon>Caerostris</taxon>
    </lineage>
</organism>
<dbReference type="AlphaFoldDB" id="A0AAV4SSL6"/>
<dbReference type="EMBL" id="BPLQ01008390">
    <property type="protein sequence ID" value="GIY36979.1"/>
    <property type="molecule type" value="Genomic_DNA"/>
</dbReference>
<reference evidence="2 3" key="1">
    <citation type="submission" date="2021-06" db="EMBL/GenBank/DDBJ databases">
        <title>Caerostris darwini draft genome.</title>
        <authorList>
            <person name="Kono N."/>
            <person name="Arakawa K."/>
        </authorList>
    </citation>
    <scope>NUCLEOTIDE SEQUENCE [LARGE SCALE GENOMIC DNA]</scope>
</reference>
<feature type="compositionally biased region" description="Polar residues" evidence="1">
    <location>
        <begin position="1"/>
        <end position="12"/>
    </location>
</feature>
<feature type="region of interest" description="Disordered" evidence="1">
    <location>
        <begin position="1"/>
        <end position="28"/>
    </location>
</feature>
<proteinExistence type="predicted"/>
<gene>
    <name evidence="2" type="ORF">CDAR_246161</name>
</gene>
<dbReference type="Proteomes" id="UP001054837">
    <property type="component" value="Unassembled WGS sequence"/>
</dbReference>
<evidence type="ECO:0000313" key="2">
    <source>
        <dbReference type="EMBL" id="GIY36979.1"/>
    </source>
</evidence>
<accession>A0AAV4SSL6</accession>
<comment type="caution">
    <text evidence="2">The sequence shown here is derived from an EMBL/GenBank/DDBJ whole genome shotgun (WGS) entry which is preliminary data.</text>
</comment>
<evidence type="ECO:0000313" key="3">
    <source>
        <dbReference type="Proteomes" id="UP001054837"/>
    </source>
</evidence>
<protein>
    <submittedName>
        <fullName evidence="2">Uncharacterized protein</fullName>
    </submittedName>
</protein>
<keyword evidence="3" id="KW-1185">Reference proteome</keyword>
<evidence type="ECO:0000256" key="1">
    <source>
        <dbReference type="SAM" id="MobiDB-lite"/>
    </source>
</evidence>
<sequence>MFTDVGSSTAATSVIEDPGTTTHTPRPLLCSFPSSKGTEQCGFRGEGGGCVCSLPGIAMETSCASSFSSVQARVGGGVLMELFMQFLCTPGKWAHKVIEDGLNAHFY</sequence>
<name>A0AAV4SSL6_9ARAC</name>